<evidence type="ECO:0000313" key="2">
    <source>
        <dbReference type="Proteomes" id="UP000002058"/>
    </source>
</evidence>
<name>C4JZF0_UNCRE</name>
<protein>
    <submittedName>
        <fullName evidence="1">Uncharacterized protein</fullName>
    </submittedName>
</protein>
<evidence type="ECO:0000313" key="1">
    <source>
        <dbReference type="EMBL" id="EEP82686.1"/>
    </source>
</evidence>
<dbReference type="OrthoDB" id="4185394at2759"/>
<proteinExistence type="predicted"/>
<dbReference type="EMBL" id="CH476619">
    <property type="protein sequence ID" value="EEP82686.1"/>
    <property type="molecule type" value="Genomic_DNA"/>
</dbReference>
<reference evidence="2" key="1">
    <citation type="journal article" date="2009" name="Genome Res.">
        <title>Comparative genomic analyses of the human fungal pathogens Coccidioides and their relatives.</title>
        <authorList>
            <person name="Sharpton T.J."/>
            <person name="Stajich J.E."/>
            <person name="Rounsley S.D."/>
            <person name="Gardner M.J."/>
            <person name="Wortman J.R."/>
            <person name="Jordar V.S."/>
            <person name="Maiti R."/>
            <person name="Kodira C.D."/>
            <person name="Neafsey D.E."/>
            <person name="Zeng Q."/>
            <person name="Hung C.-Y."/>
            <person name="McMahan C."/>
            <person name="Muszewska A."/>
            <person name="Grynberg M."/>
            <person name="Mandel M.A."/>
            <person name="Kellner E.M."/>
            <person name="Barker B.M."/>
            <person name="Galgiani J.N."/>
            <person name="Orbach M.J."/>
            <person name="Kirkland T.N."/>
            <person name="Cole G.T."/>
            <person name="Henn M.R."/>
            <person name="Birren B.W."/>
            <person name="Taylor J.W."/>
        </authorList>
    </citation>
    <scope>NUCLEOTIDE SEQUENCE [LARGE SCALE GENOMIC DNA]</scope>
    <source>
        <strain evidence="2">UAMH 1704</strain>
    </source>
</reference>
<dbReference type="RefSeq" id="XP_002582778.1">
    <property type="nucleotide sequence ID" value="XM_002582732.1"/>
</dbReference>
<dbReference type="Proteomes" id="UP000002058">
    <property type="component" value="Unassembled WGS sequence"/>
</dbReference>
<dbReference type="HOGENOM" id="CLU_058490_3_2_1"/>
<keyword evidence="2" id="KW-1185">Reference proteome</keyword>
<dbReference type="eggNOG" id="ENOG502T2PH">
    <property type="taxonomic scope" value="Eukaryota"/>
</dbReference>
<dbReference type="VEuPathDB" id="FungiDB:UREG_07551"/>
<accession>C4JZF0</accession>
<dbReference type="GeneID" id="8443921"/>
<dbReference type="OMA" id="MEDIRCL"/>
<dbReference type="KEGG" id="ure:UREG_07551"/>
<organism evidence="1 2">
    <name type="scientific">Uncinocarpus reesii (strain UAMH 1704)</name>
    <dbReference type="NCBI Taxonomy" id="336963"/>
    <lineage>
        <taxon>Eukaryota</taxon>
        <taxon>Fungi</taxon>
        <taxon>Dikarya</taxon>
        <taxon>Ascomycota</taxon>
        <taxon>Pezizomycotina</taxon>
        <taxon>Eurotiomycetes</taxon>
        <taxon>Eurotiomycetidae</taxon>
        <taxon>Onygenales</taxon>
        <taxon>Onygenaceae</taxon>
        <taxon>Uncinocarpus</taxon>
    </lineage>
</organism>
<gene>
    <name evidence="1" type="ORF">UREG_07551</name>
</gene>
<dbReference type="InParanoid" id="C4JZF0"/>
<dbReference type="AlphaFoldDB" id="C4JZF0"/>
<sequence>MPTSSESSGVTGKLAGKSGHWGSRGDEILRALPRDTPWYYYSSISKMEKAVTNVERGKDRFNDQFVVFLEIPQHVVNQSASESGPFCKLRPDYLTKEKILILKMVSRPHEMICGEFLLVLFNSFGSLGHALRRELAIVGTAQVQGRDRAKSPDGSLIPLVLPPGRSDQWPAFVLEIGVSEGAAKPQRDAIWWLQESQGDVLLAVTIKLNRRKRSLTITKWEMVDKSTRRRNQRAEATQIITIVVPQDKENISIRNAPLVLPFRSIFARDPVGDEGDVIIDSAALEDFAKRVATQF</sequence>